<reference evidence="2" key="1">
    <citation type="submission" date="2020-07" db="EMBL/GenBank/DDBJ databases">
        <title>Multicomponent nature underlies the extraordinary mechanical properties of spider dragline silk.</title>
        <authorList>
            <person name="Kono N."/>
            <person name="Nakamura H."/>
            <person name="Mori M."/>
            <person name="Yoshida Y."/>
            <person name="Ohtoshi R."/>
            <person name="Malay A.D."/>
            <person name="Moran D.A.P."/>
            <person name="Tomita M."/>
            <person name="Numata K."/>
            <person name="Arakawa K."/>
        </authorList>
    </citation>
    <scope>NUCLEOTIDE SEQUENCE</scope>
</reference>
<dbReference type="OrthoDB" id="6537839at2759"/>
<organism evidence="2 3">
    <name type="scientific">Trichonephila clavata</name>
    <name type="common">Joro spider</name>
    <name type="synonym">Nephila clavata</name>
    <dbReference type="NCBI Taxonomy" id="2740835"/>
    <lineage>
        <taxon>Eukaryota</taxon>
        <taxon>Metazoa</taxon>
        <taxon>Ecdysozoa</taxon>
        <taxon>Arthropoda</taxon>
        <taxon>Chelicerata</taxon>
        <taxon>Arachnida</taxon>
        <taxon>Araneae</taxon>
        <taxon>Araneomorphae</taxon>
        <taxon>Entelegynae</taxon>
        <taxon>Araneoidea</taxon>
        <taxon>Nephilidae</taxon>
        <taxon>Trichonephila</taxon>
    </lineage>
</organism>
<dbReference type="InterPro" id="IPR015943">
    <property type="entry name" value="WD40/YVTN_repeat-like_dom_sf"/>
</dbReference>
<evidence type="ECO:0000313" key="3">
    <source>
        <dbReference type="Proteomes" id="UP000887116"/>
    </source>
</evidence>
<dbReference type="EMBL" id="BMAO01020415">
    <property type="protein sequence ID" value="GFQ67156.1"/>
    <property type="molecule type" value="Genomic_DNA"/>
</dbReference>
<name>A0A8X6KAJ6_TRICU</name>
<sequence length="70" mass="7929">MSLWILIENTTRMQSDRYPIISRLWNHYQNEHAVSQKPGAVSCVSVSGDGDILITGGEDLRALAWRIQDD</sequence>
<evidence type="ECO:0000256" key="1">
    <source>
        <dbReference type="PROSITE-ProRule" id="PRU00221"/>
    </source>
</evidence>
<dbReference type="InterPro" id="IPR001680">
    <property type="entry name" value="WD40_rpt"/>
</dbReference>
<dbReference type="PROSITE" id="PS50294">
    <property type="entry name" value="WD_REPEATS_REGION"/>
    <property type="match status" value="1"/>
</dbReference>
<evidence type="ECO:0000313" key="2">
    <source>
        <dbReference type="EMBL" id="GFQ67156.1"/>
    </source>
</evidence>
<protein>
    <submittedName>
        <fullName evidence="2">Uncharacterized protein</fullName>
    </submittedName>
</protein>
<dbReference type="AlphaFoldDB" id="A0A8X6KAJ6"/>
<comment type="caution">
    <text evidence="2">The sequence shown here is derived from an EMBL/GenBank/DDBJ whole genome shotgun (WGS) entry which is preliminary data.</text>
</comment>
<gene>
    <name evidence="2" type="ORF">TNCT_307981</name>
</gene>
<dbReference type="Gene3D" id="2.130.10.10">
    <property type="entry name" value="YVTN repeat-like/Quinoprotein amine dehydrogenase"/>
    <property type="match status" value="1"/>
</dbReference>
<dbReference type="PROSITE" id="PS50082">
    <property type="entry name" value="WD_REPEATS_2"/>
    <property type="match status" value="1"/>
</dbReference>
<dbReference type="Proteomes" id="UP000887116">
    <property type="component" value="Unassembled WGS sequence"/>
</dbReference>
<feature type="repeat" description="WD" evidence="1">
    <location>
        <begin position="34"/>
        <end position="70"/>
    </location>
</feature>
<keyword evidence="1" id="KW-0853">WD repeat</keyword>
<accession>A0A8X6KAJ6</accession>
<proteinExistence type="predicted"/>
<keyword evidence="3" id="KW-1185">Reference proteome</keyword>